<keyword evidence="5" id="KW-0574">Periplasm</keyword>
<dbReference type="InterPro" id="IPR013974">
    <property type="entry name" value="SAF"/>
</dbReference>
<evidence type="ECO:0000256" key="6">
    <source>
        <dbReference type="ARBA" id="ARBA00025643"/>
    </source>
</evidence>
<evidence type="ECO:0000313" key="9">
    <source>
        <dbReference type="Proteomes" id="UP001139293"/>
    </source>
</evidence>
<keyword evidence="8" id="KW-0966">Cell projection</keyword>
<dbReference type="NCBIfam" id="TIGR03170">
    <property type="entry name" value="flgA_cterm"/>
    <property type="match status" value="1"/>
</dbReference>
<dbReference type="PANTHER" id="PTHR36307:SF1">
    <property type="entry name" value="FLAGELLA BASAL BODY P-RING FORMATION PROTEIN FLGA"/>
    <property type="match status" value="1"/>
</dbReference>
<dbReference type="SMART" id="SM00858">
    <property type="entry name" value="SAF"/>
    <property type="match status" value="1"/>
</dbReference>
<keyword evidence="8" id="KW-0282">Flagellum</keyword>
<dbReference type="EMBL" id="JAKILB010000008">
    <property type="protein sequence ID" value="MCL1139659.1"/>
    <property type="molecule type" value="Genomic_DNA"/>
</dbReference>
<protein>
    <recommendedName>
        <fullName evidence="3">Flagella basal body P-ring formation protein FlgA</fullName>
    </recommendedName>
</protein>
<dbReference type="InterPro" id="IPR017585">
    <property type="entry name" value="SAF_FlgA"/>
</dbReference>
<comment type="similarity">
    <text evidence="2">Belongs to the FlgA family.</text>
</comment>
<dbReference type="Gene3D" id="3.90.1210.10">
    <property type="entry name" value="Antifreeze-like/N-acetylneuraminic acid synthase C-terminal domain"/>
    <property type="match status" value="1"/>
</dbReference>
<dbReference type="AlphaFoldDB" id="A0A9X1ZCC9"/>
<proteinExistence type="inferred from homology"/>
<organism evidence="8 9">
    <name type="scientific">Shewanella pneumatophori</name>
    <dbReference type="NCBI Taxonomy" id="314092"/>
    <lineage>
        <taxon>Bacteria</taxon>
        <taxon>Pseudomonadati</taxon>
        <taxon>Pseudomonadota</taxon>
        <taxon>Gammaproteobacteria</taxon>
        <taxon>Alteromonadales</taxon>
        <taxon>Shewanellaceae</taxon>
        <taxon>Shewanella</taxon>
    </lineage>
</organism>
<evidence type="ECO:0000256" key="5">
    <source>
        <dbReference type="ARBA" id="ARBA00022764"/>
    </source>
</evidence>
<keyword evidence="8" id="KW-0969">Cilium</keyword>
<gene>
    <name evidence="8" type="primary">flgA</name>
    <name evidence="8" type="ORF">L2740_14005</name>
</gene>
<reference evidence="8" key="1">
    <citation type="submission" date="2022-01" db="EMBL/GenBank/DDBJ databases">
        <title>Whole genome-based taxonomy of the Shewanellaceae.</title>
        <authorList>
            <person name="Martin-Rodriguez A.J."/>
        </authorList>
    </citation>
    <scope>NUCLEOTIDE SEQUENCE</scope>
    <source>
        <strain evidence="8">KCTC 23973</strain>
    </source>
</reference>
<dbReference type="InterPro" id="IPR039246">
    <property type="entry name" value="Flagellar_FlgA"/>
</dbReference>
<evidence type="ECO:0000256" key="3">
    <source>
        <dbReference type="ARBA" id="ARBA00014754"/>
    </source>
</evidence>
<sequence length="257" mass="28234">MTAAQKTTPYRSILANQAIAFIRNLYFGLVLIAILLSARTYAVEPASIPSISTLSRLAIAAVEEKIQAPEKAKIQITPQSLDTRVNLPNCYPPITAEIASNREIKRTNTVKISCNSPDLSYPWQIFLSVRADILYPVVVAKSTMGPGDLLSESDLAIEYIDQTSLRGHQFEDLSEVVGARLKRRVVPGQPIFENQLCIICKGDSVSIYARSDNFVIKTVGEALHDGNVGDKIRIKNSHSHKSLDAQVTAVGQVEVRM</sequence>
<feature type="domain" description="AFP-like" evidence="7">
    <location>
        <begin position="137"/>
        <end position="196"/>
    </location>
</feature>
<dbReference type="PROSITE" id="PS50844">
    <property type="entry name" value="AFP_LIKE"/>
    <property type="match status" value="1"/>
</dbReference>
<keyword evidence="4" id="KW-0732">Signal</keyword>
<dbReference type="InterPro" id="IPR006190">
    <property type="entry name" value="SAF_AFP_Neu5Ac"/>
</dbReference>
<name>A0A9X1ZCC9_9GAMM</name>
<dbReference type="Pfam" id="PF17656">
    <property type="entry name" value="ChapFlgA_N"/>
    <property type="match status" value="1"/>
</dbReference>
<dbReference type="InterPro" id="IPR041231">
    <property type="entry name" value="FlgA_N"/>
</dbReference>
<dbReference type="GO" id="GO:0042597">
    <property type="term" value="C:periplasmic space"/>
    <property type="evidence" value="ECO:0007669"/>
    <property type="project" value="UniProtKB-SubCell"/>
</dbReference>
<comment type="subcellular location">
    <subcellularLocation>
        <location evidence="1">Periplasm</location>
    </subcellularLocation>
</comment>
<dbReference type="Proteomes" id="UP001139293">
    <property type="component" value="Unassembled WGS sequence"/>
</dbReference>
<evidence type="ECO:0000259" key="7">
    <source>
        <dbReference type="PROSITE" id="PS50844"/>
    </source>
</evidence>
<accession>A0A9X1ZCC9</accession>
<dbReference type="CDD" id="cd11614">
    <property type="entry name" value="SAF_CpaB_FlgA_like"/>
    <property type="match status" value="1"/>
</dbReference>
<evidence type="ECO:0000313" key="8">
    <source>
        <dbReference type="EMBL" id="MCL1139659.1"/>
    </source>
</evidence>
<evidence type="ECO:0000256" key="4">
    <source>
        <dbReference type="ARBA" id="ARBA00022729"/>
    </source>
</evidence>
<dbReference type="GO" id="GO:0044780">
    <property type="term" value="P:bacterial-type flagellum assembly"/>
    <property type="evidence" value="ECO:0007669"/>
    <property type="project" value="InterPro"/>
</dbReference>
<dbReference type="RefSeq" id="WP_248950765.1">
    <property type="nucleotide sequence ID" value="NZ_JAKILB010000008.1"/>
</dbReference>
<evidence type="ECO:0000256" key="2">
    <source>
        <dbReference type="ARBA" id="ARBA00010474"/>
    </source>
</evidence>
<keyword evidence="9" id="KW-1185">Reference proteome</keyword>
<dbReference type="Gene3D" id="2.30.30.760">
    <property type="match status" value="1"/>
</dbReference>
<dbReference type="Pfam" id="PF13144">
    <property type="entry name" value="ChapFlgA"/>
    <property type="match status" value="1"/>
</dbReference>
<comment type="function">
    <text evidence="6">Involved in the assembly process of the P-ring formation. It may associate with FlgF on the rod constituting a structure essential for the P-ring assembly or may act as a modulator protein for the P-ring assembly.</text>
</comment>
<evidence type="ECO:0000256" key="1">
    <source>
        <dbReference type="ARBA" id="ARBA00004418"/>
    </source>
</evidence>
<dbReference type="PANTHER" id="PTHR36307">
    <property type="entry name" value="FLAGELLA BASAL BODY P-RING FORMATION PROTEIN FLGA"/>
    <property type="match status" value="1"/>
</dbReference>
<comment type="caution">
    <text evidence="8">The sequence shown here is derived from an EMBL/GenBank/DDBJ whole genome shotgun (WGS) entry which is preliminary data.</text>
</comment>